<keyword evidence="1" id="KW-1133">Transmembrane helix</keyword>
<evidence type="ECO:0000256" key="1">
    <source>
        <dbReference type="SAM" id="Phobius"/>
    </source>
</evidence>
<proteinExistence type="predicted"/>
<protein>
    <submittedName>
        <fullName evidence="3">Uncharacterized protein</fullName>
    </submittedName>
</protein>
<evidence type="ECO:0000313" key="3">
    <source>
        <dbReference type="EMBL" id="CAD8409561.1"/>
    </source>
</evidence>
<gene>
    <name evidence="2" type="ORF">PINE0816_LOCUS5683</name>
    <name evidence="3" type="ORF">PINE0816_LOCUS5684</name>
</gene>
<feature type="transmembrane region" description="Helical" evidence="1">
    <location>
        <begin position="6"/>
        <end position="26"/>
    </location>
</feature>
<reference evidence="3" key="1">
    <citation type="submission" date="2021-01" db="EMBL/GenBank/DDBJ databases">
        <authorList>
            <person name="Corre E."/>
            <person name="Pelletier E."/>
            <person name="Niang G."/>
            <person name="Scheremetjew M."/>
            <person name="Finn R."/>
            <person name="Kale V."/>
            <person name="Holt S."/>
            <person name="Cochrane G."/>
            <person name="Meng A."/>
            <person name="Brown T."/>
            <person name="Cohen L."/>
        </authorList>
    </citation>
    <scope>NUCLEOTIDE SEQUENCE</scope>
    <source>
        <strain evidence="3">CCAP1064/1</strain>
    </source>
</reference>
<dbReference type="EMBL" id="HBEL01011929">
    <property type="protein sequence ID" value="CAD8409560.1"/>
    <property type="molecule type" value="Transcribed_RNA"/>
</dbReference>
<feature type="transmembrane region" description="Helical" evidence="1">
    <location>
        <begin position="87"/>
        <end position="112"/>
    </location>
</feature>
<feature type="transmembrane region" description="Helical" evidence="1">
    <location>
        <begin position="124"/>
        <end position="143"/>
    </location>
</feature>
<name>A0A6T8HH97_9STRA</name>
<keyword evidence="1" id="KW-0472">Membrane</keyword>
<organism evidence="3">
    <name type="scientific">Proboscia inermis</name>
    <dbReference type="NCBI Taxonomy" id="420281"/>
    <lineage>
        <taxon>Eukaryota</taxon>
        <taxon>Sar</taxon>
        <taxon>Stramenopiles</taxon>
        <taxon>Ochrophyta</taxon>
        <taxon>Bacillariophyta</taxon>
        <taxon>Coscinodiscophyceae</taxon>
        <taxon>Rhizosoleniophycidae</taxon>
        <taxon>Rhizosoleniales</taxon>
        <taxon>Rhizosoleniaceae</taxon>
        <taxon>Proboscia</taxon>
    </lineage>
</organism>
<accession>A0A6T8HH97</accession>
<sequence length="168" mass="19323">MFSLPFAAFTIFNLGLTLWQLSEIKTKTGKSSKTKDTIWFEDSMKNTLLVEFAYLFWMQIQMGALLYTGCTVNKQVFWNFMDRFPQMYYLLSNLALNTAFFNNLAVLLATLLRYKLVSKPRHDNIIVFSLPLFSSIFIVWKVFRGFFGTEGGAMSSSFLTMLFNAAAT</sequence>
<dbReference type="EMBL" id="HBEL01011930">
    <property type="protein sequence ID" value="CAD8409561.1"/>
    <property type="molecule type" value="Transcribed_RNA"/>
</dbReference>
<dbReference type="AlphaFoldDB" id="A0A6T8HH97"/>
<feature type="transmembrane region" description="Helical" evidence="1">
    <location>
        <begin position="47"/>
        <end position="67"/>
    </location>
</feature>
<keyword evidence="1" id="KW-0812">Transmembrane</keyword>
<evidence type="ECO:0000313" key="2">
    <source>
        <dbReference type="EMBL" id="CAD8409560.1"/>
    </source>
</evidence>